<evidence type="ECO:0000313" key="1">
    <source>
        <dbReference type="EMBL" id="RHY30828.1"/>
    </source>
</evidence>
<dbReference type="EMBL" id="QUSY01000271">
    <property type="protein sequence ID" value="RHY30828.1"/>
    <property type="molecule type" value="Genomic_DNA"/>
</dbReference>
<dbReference type="Proteomes" id="UP000285060">
    <property type="component" value="Unassembled WGS sequence"/>
</dbReference>
<dbReference type="AlphaFoldDB" id="A0A3R6VN13"/>
<sequence length="475" mass="53656">MDIARADAVLPAEIRDIPRAKEIVDMMKFFEFSFQPASAFEGTICFTFKVENSTQTMRYLVRCKKHQGVKTHLVDPTSTDLKYDCEVRSSIEDFLHVYSGKASTSEMAKMCYSGRVSISGLQFRLVTRFLQSFDFTSQKWLDFYSWEREQRQRQGRTAQRENDEVVDHLPRQIALYIRGGGVNMSMVQRGCFEASMGRIFGSRVLMTYTALVHQGRRLPTTTDRLQFKNKKFGRAVRCALGHHCVSSKKPYGSALHATTNGRTDVLMLWEDSYELVKFEGIVPSSNASATLLKWSDSALYSGCASDMAAGVEDGAQVPTKSRHSFPAETFTRRVDLRDVGMTQLSKIMDNVVGTAFQPAAKSNHISAPARIMGELRKWVLHQAHDNHQPSVKQPTDLHSVLRDIDVLISTQLGKPTRPAPSLQKEVPTADIIRYNTRRDLARIKQTMAGMKRNLLAHQISPRSMPDNMGLLTLDY</sequence>
<accession>A0A3R6VN13</accession>
<keyword evidence="2" id="KW-1185">Reference proteome</keyword>
<comment type="caution">
    <text evidence="1">The sequence shown here is derived from an EMBL/GenBank/DDBJ whole genome shotgun (WGS) entry which is preliminary data.</text>
</comment>
<gene>
    <name evidence="1" type="ORF">DYB32_003993</name>
</gene>
<evidence type="ECO:0000313" key="2">
    <source>
        <dbReference type="Proteomes" id="UP000285060"/>
    </source>
</evidence>
<organism evidence="1 2">
    <name type="scientific">Aphanomyces invadans</name>
    <dbReference type="NCBI Taxonomy" id="157072"/>
    <lineage>
        <taxon>Eukaryota</taxon>
        <taxon>Sar</taxon>
        <taxon>Stramenopiles</taxon>
        <taxon>Oomycota</taxon>
        <taxon>Saprolegniomycetes</taxon>
        <taxon>Saprolegniales</taxon>
        <taxon>Verrucalvaceae</taxon>
        <taxon>Aphanomyces</taxon>
    </lineage>
</organism>
<proteinExistence type="predicted"/>
<reference evidence="1 2" key="1">
    <citation type="submission" date="2018-08" db="EMBL/GenBank/DDBJ databases">
        <title>Aphanomyces genome sequencing and annotation.</title>
        <authorList>
            <person name="Minardi D."/>
            <person name="Oidtmann B."/>
            <person name="Van Der Giezen M."/>
            <person name="Studholme D.J."/>
        </authorList>
    </citation>
    <scope>NUCLEOTIDE SEQUENCE [LARGE SCALE GENOMIC DNA]</scope>
    <source>
        <strain evidence="1 2">NJM0002</strain>
    </source>
</reference>
<name>A0A3R6VN13_9STRA</name>
<dbReference type="VEuPathDB" id="FungiDB:H310_00617"/>
<protein>
    <submittedName>
        <fullName evidence="1">Uncharacterized protein</fullName>
    </submittedName>
</protein>